<dbReference type="Gene3D" id="2.40.110.10">
    <property type="entry name" value="Butyryl-CoA Dehydrogenase, subunit A, domain 2"/>
    <property type="match status" value="1"/>
</dbReference>
<dbReference type="InterPro" id="IPR009100">
    <property type="entry name" value="AcylCoA_DH/oxidase_NM_dom_sf"/>
</dbReference>
<dbReference type="OMA" id="WNSRNDI"/>
<dbReference type="SUPFAM" id="SSF47203">
    <property type="entry name" value="Acyl-CoA dehydrogenase C-terminal domain-like"/>
    <property type="match status" value="1"/>
</dbReference>
<dbReference type="PANTHER" id="PTHR10909:SF382">
    <property type="entry name" value="ACYL-COENZYME A OXIDASE"/>
    <property type="match status" value="1"/>
</dbReference>
<dbReference type="InterPro" id="IPR046373">
    <property type="entry name" value="Acyl-CoA_Oxase/DH_mid-dom_sf"/>
</dbReference>
<dbReference type="GO" id="GO:0033540">
    <property type="term" value="P:fatty acid beta-oxidation using acyl-CoA oxidase"/>
    <property type="evidence" value="ECO:0007669"/>
    <property type="project" value="TreeGrafter"/>
</dbReference>
<dbReference type="GO" id="GO:0071949">
    <property type="term" value="F:FAD binding"/>
    <property type="evidence" value="ECO:0007669"/>
    <property type="project" value="InterPro"/>
</dbReference>
<dbReference type="Gene3D" id="1.20.140.10">
    <property type="entry name" value="Butyryl-CoA Dehydrogenase, subunit A, domain 3"/>
    <property type="match status" value="1"/>
</dbReference>
<dbReference type="Pfam" id="PF22924">
    <property type="entry name" value="ACOX_C_alpha1"/>
    <property type="match status" value="1"/>
</dbReference>
<evidence type="ECO:0000259" key="1">
    <source>
        <dbReference type="Pfam" id="PF22924"/>
    </source>
</evidence>
<feature type="domain" description="Acyl-CoA oxidase C-alpha1" evidence="1">
    <location>
        <begin position="259"/>
        <end position="389"/>
    </location>
</feature>
<dbReference type="OrthoDB" id="538336at2759"/>
<evidence type="ECO:0000313" key="2">
    <source>
        <dbReference type="EMBL" id="SJL07060.1"/>
    </source>
</evidence>
<dbReference type="Proteomes" id="UP000219338">
    <property type="component" value="Unassembled WGS sequence"/>
</dbReference>
<protein>
    <submittedName>
        <fullName evidence="2">Related to acyl-CoA oxidase</fullName>
    </submittedName>
</protein>
<accession>A0A284RE65</accession>
<dbReference type="GO" id="GO:0055088">
    <property type="term" value="P:lipid homeostasis"/>
    <property type="evidence" value="ECO:0007669"/>
    <property type="project" value="TreeGrafter"/>
</dbReference>
<dbReference type="AlphaFoldDB" id="A0A284RE65"/>
<keyword evidence="3" id="KW-1185">Reference proteome</keyword>
<dbReference type="EMBL" id="FUEG01000007">
    <property type="protein sequence ID" value="SJL07060.1"/>
    <property type="molecule type" value="Genomic_DNA"/>
</dbReference>
<dbReference type="PANTHER" id="PTHR10909">
    <property type="entry name" value="ELECTRON TRANSPORT OXIDOREDUCTASE"/>
    <property type="match status" value="1"/>
</dbReference>
<dbReference type="InterPro" id="IPR055060">
    <property type="entry name" value="ACOX_C_alpha1"/>
</dbReference>
<dbReference type="GO" id="GO:0005504">
    <property type="term" value="F:fatty acid binding"/>
    <property type="evidence" value="ECO:0007669"/>
    <property type="project" value="TreeGrafter"/>
</dbReference>
<evidence type="ECO:0000313" key="3">
    <source>
        <dbReference type="Proteomes" id="UP000219338"/>
    </source>
</evidence>
<dbReference type="InterPro" id="IPR012258">
    <property type="entry name" value="Acyl-CoA_oxidase"/>
</dbReference>
<reference evidence="3" key="1">
    <citation type="journal article" date="2017" name="Nat. Ecol. Evol.">
        <title>Genome expansion and lineage-specific genetic innovations in the forest pathogenic fungi Armillaria.</title>
        <authorList>
            <person name="Sipos G."/>
            <person name="Prasanna A.N."/>
            <person name="Walter M.C."/>
            <person name="O'Connor E."/>
            <person name="Balint B."/>
            <person name="Krizsan K."/>
            <person name="Kiss B."/>
            <person name="Hess J."/>
            <person name="Varga T."/>
            <person name="Slot J."/>
            <person name="Riley R."/>
            <person name="Boka B."/>
            <person name="Rigling D."/>
            <person name="Barry K."/>
            <person name="Lee J."/>
            <person name="Mihaltcheva S."/>
            <person name="LaButti K."/>
            <person name="Lipzen A."/>
            <person name="Waldron R."/>
            <person name="Moloney N.M."/>
            <person name="Sperisen C."/>
            <person name="Kredics L."/>
            <person name="Vagvoelgyi C."/>
            <person name="Patrignani A."/>
            <person name="Fitzpatrick D."/>
            <person name="Nagy I."/>
            <person name="Doyle S."/>
            <person name="Anderson J.B."/>
            <person name="Grigoriev I.V."/>
            <person name="Gueldener U."/>
            <person name="Muensterkoetter M."/>
            <person name="Nagy L.G."/>
        </authorList>
    </citation>
    <scope>NUCLEOTIDE SEQUENCE [LARGE SCALE GENOMIC DNA]</scope>
    <source>
        <strain evidence="3">C18/9</strain>
    </source>
</reference>
<sequence>MDTSNEDWPSKHLLDVDNTLTSKSLDEASRGYLQAEAVCKSWGLTSDDVARLTPKFWRIHLDPIWTCSGPAFTIMAIQYNLVVGTLRMFSKGRSDLRAIIDDMMVYKALGLFLLSEVGHGLDIANLRTTATLLPSGGFELHTTSSLAAKYMPPTVPVLGKPAFGIVWAKLIINGEVTGIRPFLVKINDGKDMYKGISARVLPRRNGSSPLNHAITTFHRVRLPPSALLGELDNSVDVRLSLWRVGVGAISLSAIAITCLKVSSSTVHRYSLRRHVGVPRPVPIISFRTQQIPIFTAVAQAYVFEALLKTCIQNFMDDSAGFQTRHAVATIFKTMVVEPALKTHYDLSVRCGAQGLFDYNQVISFFSNMRGISIAEGDVLVLCIRLASELLLGRYSIPETLDSSSLLAKHESALFNKYTAMVEEHGHRGDLYRSFILPQSQTIIESIGHRMAYDAAVTQGVPQALIDIYECYTIKRDVGWYIEVGVLTQDQVASMEDRAMKAAFPHMSQWVDGMGVSDYLKAPILSEDRWDKFVDGLPSIGVEEKGLTNVVYQARL</sequence>
<gene>
    <name evidence="2" type="ORF">ARMOST_10403</name>
</gene>
<dbReference type="SUPFAM" id="SSF56645">
    <property type="entry name" value="Acyl-CoA dehydrogenase NM domain-like"/>
    <property type="match status" value="1"/>
</dbReference>
<dbReference type="GO" id="GO:0005777">
    <property type="term" value="C:peroxisome"/>
    <property type="evidence" value="ECO:0007669"/>
    <property type="project" value="InterPro"/>
</dbReference>
<dbReference type="InterPro" id="IPR036250">
    <property type="entry name" value="AcylCo_DH-like_C"/>
</dbReference>
<dbReference type="GO" id="GO:0003997">
    <property type="term" value="F:acyl-CoA oxidase activity"/>
    <property type="evidence" value="ECO:0007669"/>
    <property type="project" value="InterPro"/>
</dbReference>
<dbReference type="STRING" id="47428.A0A284RE65"/>
<proteinExistence type="predicted"/>
<organism evidence="2 3">
    <name type="scientific">Armillaria ostoyae</name>
    <name type="common">Armillaria root rot fungus</name>
    <dbReference type="NCBI Taxonomy" id="47428"/>
    <lineage>
        <taxon>Eukaryota</taxon>
        <taxon>Fungi</taxon>
        <taxon>Dikarya</taxon>
        <taxon>Basidiomycota</taxon>
        <taxon>Agaricomycotina</taxon>
        <taxon>Agaricomycetes</taxon>
        <taxon>Agaricomycetidae</taxon>
        <taxon>Agaricales</taxon>
        <taxon>Marasmiineae</taxon>
        <taxon>Physalacriaceae</taxon>
        <taxon>Armillaria</taxon>
    </lineage>
</organism>
<name>A0A284RE65_ARMOS</name>